<dbReference type="InterPro" id="IPR030511">
    <property type="entry name" value="TTC26"/>
</dbReference>
<evidence type="ECO:0000313" key="8">
    <source>
        <dbReference type="EMBL" id="KAK8894485.1"/>
    </source>
</evidence>
<evidence type="ECO:0000256" key="7">
    <source>
        <dbReference type="PROSITE-ProRule" id="PRU00339"/>
    </source>
</evidence>
<evidence type="ECO:0000256" key="4">
    <source>
        <dbReference type="ARBA" id="ARBA00022737"/>
    </source>
</evidence>
<dbReference type="Pfam" id="PF14559">
    <property type="entry name" value="TPR_19"/>
    <property type="match status" value="1"/>
</dbReference>
<feature type="repeat" description="TPR" evidence="7">
    <location>
        <begin position="60"/>
        <end position="93"/>
    </location>
</feature>
<dbReference type="PROSITE" id="PS50005">
    <property type="entry name" value="TPR"/>
    <property type="match status" value="2"/>
</dbReference>
<sequence length="563" mass="64244">MFVGASKKKTTTQNEKPLNNDQIIEANEQFILNFIENRDYSGASTFIEFLRDELQQPYTREMALWNGYSLFHLGKYSEAIEIYEKLLEEDSSDLSLNLYISSCHFYNGDYDLAQDRAMKGPNCDLKTRLLFHIAQHRHDDQQLFQAHSAMTGTLENQLSLAAIHYTRSNFQDAIELYQKIIAMFPNYLAIYVYIAMCQFKLDQFEECNDSVDQYLAENSDSAVSLNLKSCAYLRLFGTDVAESQLLQIQKFASATYNFIDALIKHNEVIFHNGDDGFTVLTKLINSLPEARFNLAVLHLRKNEPEEAYNISQEIDPLDINESILKATVSLAMGQVSQNTTLIEEANNSFSEIGQMDIIKDTVPGRECLATSKFIEGDYSSSLSILQTIEEVVGEIDEFNYNKGMALAALARYSEAEKYLLKVSNETYTREIYYVSWLCKCYIKNNKAEKAFNLYLMASTTEDANVLLQIISTECFIIGEYYYAMKAYDVISQFDIDSSTQEGLVASAIGVFRAILARKETPEKIIDVLTILNRVSLENPEIQKIYLVIQEYVDSSDEFNITGY</sequence>
<protein>
    <recommendedName>
        <fullName evidence="3">Intraflagellar transport protein 56</fullName>
    </recommendedName>
</protein>
<dbReference type="EMBL" id="JAPFFF010000003">
    <property type="protein sequence ID" value="KAK8894485.1"/>
    <property type="molecule type" value="Genomic_DNA"/>
</dbReference>
<name>A0ABR2KWZ6_9EUKA</name>
<dbReference type="PANTHER" id="PTHR14781:SF0">
    <property type="entry name" value="INTRAFLAGELLAR TRANSPORT PROTEIN 56"/>
    <property type="match status" value="1"/>
</dbReference>
<comment type="similarity">
    <text evidence="2">Belongs to the IFT56 family.</text>
</comment>
<evidence type="ECO:0000256" key="3">
    <source>
        <dbReference type="ARBA" id="ARBA00019387"/>
    </source>
</evidence>
<comment type="subcellular location">
    <subcellularLocation>
        <location evidence="1">Cell projection</location>
        <location evidence="1">Cilium</location>
    </subcellularLocation>
</comment>
<evidence type="ECO:0000256" key="6">
    <source>
        <dbReference type="ARBA" id="ARBA00023273"/>
    </source>
</evidence>
<dbReference type="Proteomes" id="UP001470230">
    <property type="component" value="Unassembled WGS sequence"/>
</dbReference>
<feature type="repeat" description="TPR" evidence="7">
    <location>
        <begin position="154"/>
        <end position="187"/>
    </location>
</feature>
<evidence type="ECO:0000313" key="9">
    <source>
        <dbReference type="Proteomes" id="UP001470230"/>
    </source>
</evidence>
<accession>A0ABR2KWZ6</accession>
<proteinExistence type="inferred from homology"/>
<dbReference type="PANTHER" id="PTHR14781">
    <property type="entry name" value="INTRAFLAGELLAR TRANSPORT PROTEIN 56"/>
    <property type="match status" value="1"/>
</dbReference>
<dbReference type="Pfam" id="PF13181">
    <property type="entry name" value="TPR_8"/>
    <property type="match status" value="1"/>
</dbReference>
<comment type="caution">
    <text evidence="8">The sequence shown here is derived from an EMBL/GenBank/DDBJ whole genome shotgun (WGS) entry which is preliminary data.</text>
</comment>
<dbReference type="SUPFAM" id="SSF48452">
    <property type="entry name" value="TPR-like"/>
    <property type="match status" value="3"/>
</dbReference>
<keyword evidence="9" id="KW-1185">Reference proteome</keyword>
<evidence type="ECO:0000256" key="1">
    <source>
        <dbReference type="ARBA" id="ARBA00004138"/>
    </source>
</evidence>
<keyword evidence="4" id="KW-0677">Repeat</keyword>
<keyword evidence="6" id="KW-0966">Cell projection</keyword>
<dbReference type="Pfam" id="PF13432">
    <property type="entry name" value="TPR_16"/>
    <property type="match status" value="1"/>
</dbReference>
<evidence type="ECO:0000256" key="2">
    <source>
        <dbReference type="ARBA" id="ARBA00007834"/>
    </source>
</evidence>
<dbReference type="SMART" id="SM00028">
    <property type="entry name" value="TPR"/>
    <property type="match status" value="4"/>
</dbReference>
<dbReference type="Gene3D" id="1.25.40.10">
    <property type="entry name" value="Tetratricopeptide repeat domain"/>
    <property type="match status" value="3"/>
</dbReference>
<dbReference type="InterPro" id="IPR011990">
    <property type="entry name" value="TPR-like_helical_dom_sf"/>
</dbReference>
<gene>
    <name evidence="8" type="ORF">M9Y10_022919</name>
</gene>
<dbReference type="InterPro" id="IPR019734">
    <property type="entry name" value="TPR_rpt"/>
</dbReference>
<organism evidence="8 9">
    <name type="scientific">Tritrichomonas musculus</name>
    <dbReference type="NCBI Taxonomy" id="1915356"/>
    <lineage>
        <taxon>Eukaryota</taxon>
        <taxon>Metamonada</taxon>
        <taxon>Parabasalia</taxon>
        <taxon>Tritrichomonadida</taxon>
        <taxon>Tritrichomonadidae</taxon>
        <taxon>Tritrichomonas</taxon>
    </lineage>
</organism>
<keyword evidence="5 7" id="KW-0802">TPR repeat</keyword>
<evidence type="ECO:0000256" key="5">
    <source>
        <dbReference type="ARBA" id="ARBA00022803"/>
    </source>
</evidence>
<reference evidence="8 9" key="1">
    <citation type="submission" date="2024-04" db="EMBL/GenBank/DDBJ databases">
        <title>Tritrichomonas musculus Genome.</title>
        <authorList>
            <person name="Alves-Ferreira E."/>
            <person name="Grigg M."/>
            <person name="Lorenzi H."/>
            <person name="Galac M."/>
        </authorList>
    </citation>
    <scope>NUCLEOTIDE SEQUENCE [LARGE SCALE GENOMIC DNA]</scope>
    <source>
        <strain evidence="8 9">EAF2021</strain>
    </source>
</reference>